<dbReference type="EMBL" id="BONK01000006">
    <property type="protein sequence ID" value="GIG21397.1"/>
    <property type="molecule type" value="Genomic_DNA"/>
</dbReference>
<dbReference type="Gene3D" id="2.40.30.160">
    <property type="match status" value="1"/>
</dbReference>
<gene>
    <name evidence="4" type="ORF">Cch01nite_21210</name>
</gene>
<accession>A0A919U2E7</accession>
<dbReference type="Pfam" id="PF01571">
    <property type="entry name" value="GCV_T"/>
    <property type="match status" value="1"/>
</dbReference>
<keyword evidence="5" id="KW-1185">Reference proteome</keyword>
<feature type="domain" description="GCVT N-terminal" evidence="3">
    <location>
        <begin position="38"/>
        <end position="153"/>
    </location>
</feature>
<dbReference type="GO" id="GO:0016226">
    <property type="term" value="P:iron-sulfur cluster assembly"/>
    <property type="evidence" value="ECO:0007669"/>
    <property type="project" value="TreeGrafter"/>
</dbReference>
<dbReference type="InterPro" id="IPR006222">
    <property type="entry name" value="GCVT_N"/>
</dbReference>
<dbReference type="PANTHER" id="PTHR22602">
    <property type="entry name" value="TRANSFERASE CAF17, MITOCHONDRIAL-RELATED"/>
    <property type="match status" value="1"/>
</dbReference>
<sequence>MSAPAEVEASHGEPPRHVSPLLQRRGAVAGSGPDAGVAWHYGDPTAEQRALTRGGAVVDQSHLGVVRVAGPDRLSWLNSITSQELTALPPRTSTELLVLSPQGHVEHAAAVVDDGEATWLVTETPIALAAWLNRMKFMLRVEIADVTDEWSAIGEPVSAEGAADEPVTWRDPWPTTAPGGTRYGPADDEHPGNDRPWRLVLVPRARLVDEVRAREAAGWPLVGTWASEAVRVEAFRPRAARDVDHRTIPHELDWLRTAVHLHKGCYRGQETVARVHNLGRPPRRLVLLHLDGSGHLLPEPGADVHEVTADHEPGRVVGKVTTVARHHELGPVALAVVKRSTPVDATLVVDCEGGAVAAGQEQVVPGEGVSVDRPAPRGPVARGLGVHPSL</sequence>
<dbReference type="Proteomes" id="UP000632740">
    <property type="component" value="Unassembled WGS sequence"/>
</dbReference>
<dbReference type="SUPFAM" id="SSF103025">
    <property type="entry name" value="Folate-binding domain"/>
    <property type="match status" value="1"/>
</dbReference>
<comment type="caution">
    <text evidence="4">The sequence shown here is derived from an EMBL/GenBank/DDBJ whole genome shotgun (WGS) entry which is preliminary data.</text>
</comment>
<dbReference type="InterPro" id="IPR027266">
    <property type="entry name" value="TrmE/GcvT-like"/>
</dbReference>
<protein>
    <submittedName>
        <fullName evidence="4">Folate-binding protein</fullName>
    </submittedName>
</protein>
<name>A0A919U2E7_9CELL</name>
<organism evidence="4 5">
    <name type="scientific">Cellulomonas chitinilytica</name>
    <dbReference type="NCBI Taxonomy" id="398759"/>
    <lineage>
        <taxon>Bacteria</taxon>
        <taxon>Bacillati</taxon>
        <taxon>Actinomycetota</taxon>
        <taxon>Actinomycetes</taxon>
        <taxon>Micrococcales</taxon>
        <taxon>Cellulomonadaceae</taxon>
        <taxon>Cellulomonas</taxon>
    </lineage>
</organism>
<keyword evidence="1" id="KW-0809">Transit peptide</keyword>
<dbReference type="RefSeq" id="WP_203753034.1">
    <property type="nucleotide sequence ID" value="NZ_BONK01000006.1"/>
</dbReference>
<evidence type="ECO:0000259" key="3">
    <source>
        <dbReference type="Pfam" id="PF01571"/>
    </source>
</evidence>
<evidence type="ECO:0000313" key="4">
    <source>
        <dbReference type="EMBL" id="GIG21397.1"/>
    </source>
</evidence>
<feature type="region of interest" description="Disordered" evidence="2">
    <location>
        <begin position="367"/>
        <end position="390"/>
    </location>
</feature>
<evidence type="ECO:0000256" key="1">
    <source>
        <dbReference type="ARBA" id="ARBA00022946"/>
    </source>
</evidence>
<dbReference type="NCBIfam" id="TIGR03317">
    <property type="entry name" value="ygfZ_signature"/>
    <property type="match status" value="1"/>
</dbReference>
<dbReference type="InterPro" id="IPR029043">
    <property type="entry name" value="GcvT/YgfZ_C"/>
</dbReference>
<feature type="region of interest" description="Disordered" evidence="2">
    <location>
        <begin position="158"/>
        <end position="191"/>
    </location>
</feature>
<evidence type="ECO:0000256" key="2">
    <source>
        <dbReference type="SAM" id="MobiDB-lite"/>
    </source>
</evidence>
<dbReference type="InterPro" id="IPR017703">
    <property type="entry name" value="YgfZ/GCV_T_CS"/>
</dbReference>
<reference evidence="4" key="1">
    <citation type="submission" date="2021-01" db="EMBL/GenBank/DDBJ databases">
        <title>Whole genome shotgun sequence of Cellulomonas chitinilytica NBRC 110799.</title>
        <authorList>
            <person name="Komaki H."/>
            <person name="Tamura T."/>
        </authorList>
    </citation>
    <scope>NUCLEOTIDE SEQUENCE</scope>
    <source>
        <strain evidence="4">NBRC 110799</strain>
    </source>
</reference>
<dbReference type="SUPFAM" id="SSF101790">
    <property type="entry name" value="Aminomethyltransferase beta-barrel domain"/>
    <property type="match status" value="1"/>
</dbReference>
<dbReference type="AlphaFoldDB" id="A0A919U2E7"/>
<proteinExistence type="predicted"/>
<dbReference type="Gene3D" id="3.30.1360.120">
    <property type="entry name" value="Probable tRNA modification gtpase trme, domain 1"/>
    <property type="match status" value="1"/>
</dbReference>
<dbReference type="InterPro" id="IPR045179">
    <property type="entry name" value="YgfZ/GcvT"/>
</dbReference>
<dbReference type="PANTHER" id="PTHR22602:SF0">
    <property type="entry name" value="TRANSFERASE CAF17, MITOCHONDRIAL-RELATED"/>
    <property type="match status" value="1"/>
</dbReference>
<evidence type="ECO:0000313" key="5">
    <source>
        <dbReference type="Proteomes" id="UP000632740"/>
    </source>
</evidence>